<dbReference type="Proteomes" id="UP001150942">
    <property type="component" value="Unassembled WGS sequence"/>
</dbReference>
<reference evidence="1" key="2">
    <citation type="journal article" date="2023" name="IMA Fungus">
        <title>Comparative genomic study of the Penicillium genus elucidates a diverse pangenome and 15 lateral gene transfer events.</title>
        <authorList>
            <person name="Petersen C."/>
            <person name="Sorensen T."/>
            <person name="Nielsen M.R."/>
            <person name="Sondergaard T.E."/>
            <person name="Sorensen J.L."/>
            <person name="Fitzpatrick D.A."/>
            <person name="Frisvad J.C."/>
            <person name="Nielsen K.L."/>
        </authorList>
    </citation>
    <scope>NUCLEOTIDE SEQUENCE</scope>
    <source>
        <strain evidence="1">IBT 20477</strain>
    </source>
</reference>
<reference evidence="1" key="1">
    <citation type="submission" date="2022-11" db="EMBL/GenBank/DDBJ databases">
        <authorList>
            <person name="Petersen C."/>
        </authorList>
    </citation>
    <scope>NUCLEOTIDE SEQUENCE</scope>
    <source>
        <strain evidence="1">IBT 20477</strain>
    </source>
</reference>
<evidence type="ECO:0000313" key="2">
    <source>
        <dbReference type="Proteomes" id="UP001150942"/>
    </source>
</evidence>
<evidence type="ECO:0000313" key="1">
    <source>
        <dbReference type="EMBL" id="KAJ5202882.1"/>
    </source>
</evidence>
<dbReference type="EMBL" id="JAPQKQ010000003">
    <property type="protein sequence ID" value="KAJ5202882.1"/>
    <property type="molecule type" value="Genomic_DNA"/>
</dbReference>
<keyword evidence="2" id="KW-1185">Reference proteome</keyword>
<name>A0A9W9MKL5_9EURO</name>
<gene>
    <name evidence="1" type="ORF">N7449_004961</name>
</gene>
<proteinExistence type="predicted"/>
<dbReference type="OrthoDB" id="4362761at2759"/>
<sequence length="119" mass="13652">MDLGTLAVSSLLKQFEKYRILIDNKTFGVDYNVYYPYRPPSLRKPVVRRIETTTLTIRKTATQPTRLPRDGNTVALKYIADTYNKTVRNDLADIFARLAIVETEIKKVAKRDNNKATEG</sequence>
<protein>
    <submittedName>
        <fullName evidence="1">Uncharacterized protein</fullName>
    </submittedName>
</protein>
<organism evidence="1 2">
    <name type="scientific">Penicillium cf. viridicatum</name>
    <dbReference type="NCBI Taxonomy" id="2972119"/>
    <lineage>
        <taxon>Eukaryota</taxon>
        <taxon>Fungi</taxon>
        <taxon>Dikarya</taxon>
        <taxon>Ascomycota</taxon>
        <taxon>Pezizomycotina</taxon>
        <taxon>Eurotiomycetes</taxon>
        <taxon>Eurotiomycetidae</taxon>
        <taxon>Eurotiales</taxon>
        <taxon>Aspergillaceae</taxon>
        <taxon>Penicillium</taxon>
    </lineage>
</organism>
<comment type="caution">
    <text evidence="1">The sequence shown here is derived from an EMBL/GenBank/DDBJ whole genome shotgun (WGS) entry which is preliminary data.</text>
</comment>
<dbReference type="AlphaFoldDB" id="A0A9W9MKL5"/>
<accession>A0A9W9MKL5</accession>